<dbReference type="GeneID" id="93578814"/>
<keyword evidence="2" id="KW-1185">Reference proteome</keyword>
<dbReference type="Proteomes" id="UP000184499">
    <property type="component" value="Unassembled WGS sequence"/>
</dbReference>
<protein>
    <submittedName>
        <fullName evidence="1">Uncharacterized protein</fullName>
    </submittedName>
</protein>
<dbReference type="EMBL" id="KV878682">
    <property type="protein sequence ID" value="OJJ73175.1"/>
    <property type="molecule type" value="Genomic_DNA"/>
</dbReference>
<organism evidence="1 2">
    <name type="scientific">Aspergillus brasiliensis (strain CBS 101740 / IMI 381727 / IBT 21946)</name>
    <dbReference type="NCBI Taxonomy" id="767769"/>
    <lineage>
        <taxon>Eukaryota</taxon>
        <taxon>Fungi</taxon>
        <taxon>Dikarya</taxon>
        <taxon>Ascomycota</taxon>
        <taxon>Pezizomycotina</taxon>
        <taxon>Eurotiomycetes</taxon>
        <taxon>Eurotiomycetidae</taxon>
        <taxon>Eurotiales</taxon>
        <taxon>Aspergillaceae</taxon>
        <taxon>Aspergillus</taxon>
        <taxon>Aspergillus subgen. Circumdati</taxon>
    </lineage>
</organism>
<gene>
    <name evidence="1" type="ORF">ASPBRDRAFT_493893</name>
</gene>
<evidence type="ECO:0000313" key="1">
    <source>
        <dbReference type="EMBL" id="OJJ73175.1"/>
    </source>
</evidence>
<proteinExistence type="predicted"/>
<accession>A0A1L9UN83</accession>
<sequence>MNSGWFKPSKGVGSSRGKGDIIFSPAFDYRAPPCINVNRLTETTTTTTTPQHRNTSLISAPVCPAGCSCFPFTLLWYLFADLPTTLETSSFYLHCIYVVQGETTALPAFRRIDPSSSQSVLCCAALVSTYRRCHCHLLVLFVLLTYRSHGSYSKEGEKSKVHNAPAVNKL</sequence>
<reference evidence="2" key="1">
    <citation type="journal article" date="2017" name="Genome Biol.">
        <title>Comparative genomics reveals high biological diversity and specific adaptations in the industrially and medically important fungal genus Aspergillus.</title>
        <authorList>
            <person name="de Vries R.P."/>
            <person name="Riley R."/>
            <person name="Wiebenga A."/>
            <person name="Aguilar-Osorio G."/>
            <person name="Amillis S."/>
            <person name="Uchima C.A."/>
            <person name="Anderluh G."/>
            <person name="Asadollahi M."/>
            <person name="Askin M."/>
            <person name="Barry K."/>
            <person name="Battaglia E."/>
            <person name="Bayram O."/>
            <person name="Benocci T."/>
            <person name="Braus-Stromeyer S.A."/>
            <person name="Caldana C."/>
            <person name="Canovas D."/>
            <person name="Cerqueira G.C."/>
            <person name="Chen F."/>
            <person name="Chen W."/>
            <person name="Choi C."/>
            <person name="Clum A."/>
            <person name="Dos Santos R.A."/>
            <person name="Damasio A.R."/>
            <person name="Diallinas G."/>
            <person name="Emri T."/>
            <person name="Fekete E."/>
            <person name="Flipphi M."/>
            <person name="Freyberg S."/>
            <person name="Gallo A."/>
            <person name="Gournas C."/>
            <person name="Habgood R."/>
            <person name="Hainaut M."/>
            <person name="Harispe M.L."/>
            <person name="Henrissat B."/>
            <person name="Hilden K.S."/>
            <person name="Hope R."/>
            <person name="Hossain A."/>
            <person name="Karabika E."/>
            <person name="Karaffa L."/>
            <person name="Karanyi Z."/>
            <person name="Krasevec N."/>
            <person name="Kuo A."/>
            <person name="Kusch H."/>
            <person name="LaButti K."/>
            <person name="Lagendijk E.L."/>
            <person name="Lapidus A."/>
            <person name="Levasseur A."/>
            <person name="Lindquist E."/>
            <person name="Lipzen A."/>
            <person name="Logrieco A.F."/>
            <person name="MacCabe A."/>
            <person name="Maekelae M.R."/>
            <person name="Malavazi I."/>
            <person name="Melin P."/>
            <person name="Meyer V."/>
            <person name="Mielnichuk N."/>
            <person name="Miskei M."/>
            <person name="Molnar A.P."/>
            <person name="Mule G."/>
            <person name="Ngan C.Y."/>
            <person name="Orejas M."/>
            <person name="Orosz E."/>
            <person name="Ouedraogo J.P."/>
            <person name="Overkamp K.M."/>
            <person name="Park H.-S."/>
            <person name="Perrone G."/>
            <person name="Piumi F."/>
            <person name="Punt P.J."/>
            <person name="Ram A.F."/>
            <person name="Ramon A."/>
            <person name="Rauscher S."/>
            <person name="Record E."/>
            <person name="Riano-Pachon D.M."/>
            <person name="Robert V."/>
            <person name="Roehrig J."/>
            <person name="Ruller R."/>
            <person name="Salamov A."/>
            <person name="Salih N.S."/>
            <person name="Samson R.A."/>
            <person name="Sandor E."/>
            <person name="Sanguinetti M."/>
            <person name="Schuetze T."/>
            <person name="Sepcic K."/>
            <person name="Shelest E."/>
            <person name="Sherlock G."/>
            <person name="Sophianopoulou V."/>
            <person name="Squina F.M."/>
            <person name="Sun H."/>
            <person name="Susca A."/>
            <person name="Todd R.B."/>
            <person name="Tsang A."/>
            <person name="Unkles S.E."/>
            <person name="van de Wiele N."/>
            <person name="van Rossen-Uffink D."/>
            <person name="Oliveira J.V."/>
            <person name="Vesth T.C."/>
            <person name="Visser J."/>
            <person name="Yu J.-H."/>
            <person name="Zhou M."/>
            <person name="Andersen M.R."/>
            <person name="Archer D.B."/>
            <person name="Baker S.E."/>
            <person name="Benoit I."/>
            <person name="Brakhage A.A."/>
            <person name="Braus G.H."/>
            <person name="Fischer R."/>
            <person name="Frisvad J.C."/>
            <person name="Goldman G.H."/>
            <person name="Houbraken J."/>
            <person name="Oakley B."/>
            <person name="Pocsi I."/>
            <person name="Scazzocchio C."/>
            <person name="Seiboth B."/>
            <person name="vanKuyk P.A."/>
            <person name="Wortman J."/>
            <person name="Dyer P.S."/>
            <person name="Grigoriev I.V."/>
        </authorList>
    </citation>
    <scope>NUCLEOTIDE SEQUENCE [LARGE SCALE GENOMIC DNA]</scope>
    <source>
        <strain evidence="2">CBS 101740 / IMI 381727 / IBT 21946</strain>
    </source>
</reference>
<evidence type="ECO:0000313" key="2">
    <source>
        <dbReference type="Proteomes" id="UP000184499"/>
    </source>
</evidence>
<dbReference type="VEuPathDB" id="FungiDB:ASPBRDRAFT_493893"/>
<dbReference type="RefSeq" id="XP_067480423.1">
    <property type="nucleotide sequence ID" value="XM_067626326.1"/>
</dbReference>
<name>A0A1L9UN83_ASPBC</name>
<dbReference type="AlphaFoldDB" id="A0A1L9UN83"/>